<dbReference type="PANTHER" id="PTHR30469">
    <property type="entry name" value="MULTIDRUG RESISTANCE PROTEIN MDTA"/>
    <property type="match status" value="1"/>
</dbReference>
<evidence type="ECO:0000313" key="3">
    <source>
        <dbReference type="Proteomes" id="UP000066624"/>
    </source>
</evidence>
<dbReference type="AlphaFoldDB" id="A0A0K0XY73"/>
<dbReference type="GO" id="GO:1990281">
    <property type="term" value="C:efflux pump complex"/>
    <property type="evidence" value="ECO:0007669"/>
    <property type="project" value="TreeGrafter"/>
</dbReference>
<dbReference type="KEGG" id="wma:WM2015_2214"/>
<protein>
    <submittedName>
        <fullName evidence="2">Uncharacterized protein</fullName>
    </submittedName>
</protein>
<dbReference type="InterPro" id="IPR006143">
    <property type="entry name" value="RND_pump_MFP"/>
</dbReference>
<gene>
    <name evidence="2" type="ORF">WM2015_2214</name>
</gene>
<dbReference type="GO" id="GO:0015562">
    <property type="term" value="F:efflux transmembrane transporter activity"/>
    <property type="evidence" value="ECO:0007669"/>
    <property type="project" value="TreeGrafter"/>
</dbReference>
<dbReference type="RefSeq" id="WP_049726131.1">
    <property type="nucleotide sequence ID" value="NZ_CP012154.1"/>
</dbReference>
<dbReference type="PANTHER" id="PTHR30469:SF15">
    <property type="entry name" value="HLYD FAMILY OF SECRETION PROTEINS"/>
    <property type="match status" value="1"/>
</dbReference>
<sequence length="345" mass="37254">MALFRIPIVLSAFLMASVHAAEPVSVVRFADIAVNQVRQASARVESLDRAVLASELTARVIDIPVRVGERVDRGALLLQLDRADYELQRDAARARLDLASAALDMAQLRAERARRLAPERFVSDDQLLEAETRLRQAQAERAAAEVDLARAELMLGRTTVTSPYEAVIAARLIGVGALAAPATPLLEIVATDAREVVAGLAVDQVEGLRQASDPELLIGSERHPLRLLRVSPIITPGARQREVRLEFLGEGAPPGSEGEIEWLDPRPVLPARFIQRRGNELGVLVLATGDASGPMSAAWLALPGADAGRGLQIELDPDLRLIDRGRERLQPGDPVRLESADASLP</sequence>
<dbReference type="OrthoDB" id="9806939at2"/>
<keyword evidence="3" id="KW-1185">Reference proteome</keyword>
<name>A0A0K0XY73_9GAMM</name>
<accession>A0A0K0XY73</accession>
<evidence type="ECO:0000256" key="1">
    <source>
        <dbReference type="ARBA" id="ARBA00009477"/>
    </source>
</evidence>
<dbReference type="Gene3D" id="2.40.50.100">
    <property type="match status" value="1"/>
</dbReference>
<dbReference type="Gene3D" id="1.10.287.470">
    <property type="entry name" value="Helix hairpin bin"/>
    <property type="match status" value="1"/>
</dbReference>
<proteinExistence type="inferred from homology"/>
<evidence type="ECO:0000313" key="2">
    <source>
        <dbReference type="EMBL" id="AKS42577.1"/>
    </source>
</evidence>
<dbReference type="SUPFAM" id="SSF111369">
    <property type="entry name" value="HlyD-like secretion proteins"/>
    <property type="match status" value="1"/>
</dbReference>
<comment type="similarity">
    <text evidence="1">Belongs to the membrane fusion protein (MFP) (TC 8.A.1) family.</text>
</comment>
<dbReference type="Gene3D" id="2.40.30.170">
    <property type="match status" value="1"/>
</dbReference>
<organism evidence="2 3">
    <name type="scientific">Wenzhouxiangella marina</name>
    <dbReference type="NCBI Taxonomy" id="1579979"/>
    <lineage>
        <taxon>Bacteria</taxon>
        <taxon>Pseudomonadati</taxon>
        <taxon>Pseudomonadota</taxon>
        <taxon>Gammaproteobacteria</taxon>
        <taxon>Chromatiales</taxon>
        <taxon>Wenzhouxiangellaceae</taxon>
        <taxon>Wenzhouxiangella</taxon>
    </lineage>
</organism>
<dbReference type="EMBL" id="CP012154">
    <property type="protein sequence ID" value="AKS42577.1"/>
    <property type="molecule type" value="Genomic_DNA"/>
</dbReference>
<dbReference type="STRING" id="1579979.WM2015_2214"/>
<dbReference type="NCBIfam" id="TIGR01730">
    <property type="entry name" value="RND_mfp"/>
    <property type="match status" value="1"/>
</dbReference>
<reference evidence="3" key="1">
    <citation type="submission" date="2015-07" db="EMBL/GenBank/DDBJ databases">
        <authorList>
            <person name="Kim K.M."/>
        </authorList>
    </citation>
    <scope>NUCLEOTIDE SEQUENCE [LARGE SCALE GENOMIC DNA]</scope>
    <source>
        <strain evidence="3">KCTC 42284</strain>
    </source>
</reference>
<dbReference type="Proteomes" id="UP000066624">
    <property type="component" value="Chromosome"/>
</dbReference>